<evidence type="ECO:0000313" key="1">
    <source>
        <dbReference type="EMBL" id="MBB2199639.1"/>
    </source>
</evidence>
<accession>A0A7W4K3D1</accession>
<gene>
    <name evidence="1" type="ORF">HLH44_19775</name>
</gene>
<protein>
    <submittedName>
        <fullName evidence="1">Uncharacterized protein</fullName>
    </submittedName>
</protein>
<name>A0A7W4K3D1_9PROT</name>
<sequence>MAEAIRALIGGIVLTPGPNRGEVHASFRGELVAILDLAKGSAAHRTGGGNGAKSEYSALMTEAMASPGRQTNHGRASAMCRCGITPAECNGQTARKP</sequence>
<dbReference type="EMBL" id="JABEQP010000025">
    <property type="protein sequence ID" value="MBB2199639.1"/>
    <property type="molecule type" value="Genomic_DNA"/>
</dbReference>
<reference evidence="1 2" key="1">
    <citation type="submission" date="2020-04" db="EMBL/GenBank/DDBJ databases">
        <title>Description of novel Gluconacetobacter.</title>
        <authorList>
            <person name="Sombolestani A."/>
        </authorList>
    </citation>
    <scope>NUCLEOTIDE SEQUENCE [LARGE SCALE GENOMIC DNA]</scope>
    <source>
        <strain evidence="1 2">LMG 22058</strain>
    </source>
</reference>
<organism evidence="1 2">
    <name type="scientific">Gluconacetobacter dulcium</name>
    <dbReference type="NCBI Taxonomy" id="2729096"/>
    <lineage>
        <taxon>Bacteria</taxon>
        <taxon>Pseudomonadati</taxon>
        <taxon>Pseudomonadota</taxon>
        <taxon>Alphaproteobacteria</taxon>
        <taxon>Acetobacterales</taxon>
        <taxon>Acetobacteraceae</taxon>
        <taxon>Gluconacetobacter</taxon>
    </lineage>
</organism>
<dbReference type="Proteomes" id="UP000530320">
    <property type="component" value="Unassembled WGS sequence"/>
</dbReference>
<dbReference type="RefSeq" id="WP_183010557.1">
    <property type="nucleotide sequence ID" value="NZ_JABEQP010000025.1"/>
</dbReference>
<dbReference type="AlphaFoldDB" id="A0A7W4K3D1"/>
<evidence type="ECO:0000313" key="2">
    <source>
        <dbReference type="Proteomes" id="UP000530320"/>
    </source>
</evidence>
<proteinExistence type="predicted"/>
<comment type="caution">
    <text evidence="1">The sequence shown here is derived from an EMBL/GenBank/DDBJ whole genome shotgun (WGS) entry which is preliminary data.</text>
</comment>